<dbReference type="InterPro" id="IPR029044">
    <property type="entry name" value="Nucleotide-diphossugar_trans"/>
</dbReference>
<dbReference type="Pfam" id="PF04488">
    <property type="entry name" value="Gly_transf_sug"/>
    <property type="match status" value="1"/>
</dbReference>
<dbReference type="EMBL" id="HG322949">
    <property type="protein sequence ID" value="CDG84605.1"/>
    <property type="molecule type" value="Genomic_DNA"/>
</dbReference>
<accession>W0VAI7</accession>
<keyword evidence="3" id="KW-1185">Reference proteome</keyword>
<dbReference type="PATRIC" id="fig|1349767.4.peg.575"/>
<reference evidence="2 3" key="1">
    <citation type="journal article" date="2015" name="Genome Announc.">
        <title>Genome Sequence of Mushroom Soft-Rot Pathogen Janthinobacterium agaricidamnosum.</title>
        <authorList>
            <person name="Graupner K."/>
            <person name="Lackner G."/>
            <person name="Hertweck C."/>
        </authorList>
    </citation>
    <scope>NUCLEOTIDE SEQUENCE [LARGE SCALE GENOMIC DNA]</scope>
    <source>
        <strain evidence="3">NBRC 102515 / DSM 9628</strain>
    </source>
</reference>
<dbReference type="Gene3D" id="3.90.550.20">
    <property type="match status" value="1"/>
</dbReference>
<dbReference type="GO" id="GO:0051999">
    <property type="term" value="P:mannosyl-inositol phosphorylceramide biosynthetic process"/>
    <property type="evidence" value="ECO:0007669"/>
    <property type="project" value="TreeGrafter"/>
</dbReference>
<dbReference type="HOGENOM" id="CLU_073547_1_0_4"/>
<dbReference type="AlphaFoldDB" id="W0VAI7"/>
<dbReference type="GO" id="GO:0016020">
    <property type="term" value="C:membrane"/>
    <property type="evidence" value="ECO:0007669"/>
    <property type="project" value="GOC"/>
</dbReference>
<evidence type="ECO:0000313" key="3">
    <source>
        <dbReference type="Proteomes" id="UP000027604"/>
    </source>
</evidence>
<sequence length="232" mass="26917">MIPKKIHYCWFGGNPLSVLNQRCIDSWKKYCPEYELVLWNESNSDIDNEYCRQAIRQKKWAFVSDWVRFDVLHKHGGIYLDTDIELIRGFDGLLPQERLYGAWESSEFIGTAFIASPARHPVLQRACDLMLQKLVPLRRFVTSPRVLKRAIDDCAAQAPCEIFAPQRFFPFNPFDDGNPANAGQLLYADIQPDTVGIHHYALSWGIKQRPSLAQRIANRLKRHPDWRIGVEF</sequence>
<dbReference type="InterPro" id="IPR051706">
    <property type="entry name" value="Glycosyltransferase_domain"/>
</dbReference>
<dbReference type="KEGG" id="jag:GJA_3994"/>
<organism evidence="2 3">
    <name type="scientific">Janthinobacterium agaricidamnosum NBRC 102515 = DSM 9628</name>
    <dbReference type="NCBI Taxonomy" id="1349767"/>
    <lineage>
        <taxon>Bacteria</taxon>
        <taxon>Pseudomonadati</taxon>
        <taxon>Pseudomonadota</taxon>
        <taxon>Betaproteobacteria</taxon>
        <taxon>Burkholderiales</taxon>
        <taxon>Oxalobacteraceae</taxon>
        <taxon>Janthinobacterium</taxon>
    </lineage>
</organism>
<protein>
    <submittedName>
        <fullName evidence="2">Glycosyltransferase sugar-binding region containing DXD motif family protein</fullName>
    </submittedName>
</protein>
<name>W0VAI7_9BURK</name>
<dbReference type="GO" id="GO:0000030">
    <property type="term" value="F:mannosyltransferase activity"/>
    <property type="evidence" value="ECO:0007669"/>
    <property type="project" value="TreeGrafter"/>
</dbReference>
<dbReference type="OrthoDB" id="9802881at2"/>
<dbReference type="InterPro" id="IPR007577">
    <property type="entry name" value="GlycoTrfase_DXD_sugar-bd_CS"/>
</dbReference>
<dbReference type="eggNOG" id="COG3774">
    <property type="taxonomic scope" value="Bacteria"/>
</dbReference>
<proteinExistence type="predicted"/>
<dbReference type="SUPFAM" id="SSF53448">
    <property type="entry name" value="Nucleotide-diphospho-sugar transferases"/>
    <property type="match status" value="1"/>
</dbReference>
<dbReference type="RefSeq" id="WP_051781101.1">
    <property type="nucleotide sequence ID" value="NZ_BCTH01000014.1"/>
</dbReference>
<dbReference type="STRING" id="1349767.GJA_3994"/>
<keyword evidence="1 2" id="KW-0808">Transferase</keyword>
<dbReference type="PANTHER" id="PTHR32385:SF15">
    <property type="entry name" value="INOSITOL PHOSPHOCERAMIDE MANNOSYLTRANSFERASE 1"/>
    <property type="match status" value="1"/>
</dbReference>
<gene>
    <name evidence="2" type="ORF">GJA_3994</name>
</gene>
<evidence type="ECO:0000313" key="2">
    <source>
        <dbReference type="EMBL" id="CDG84605.1"/>
    </source>
</evidence>
<dbReference type="PANTHER" id="PTHR32385">
    <property type="entry name" value="MANNOSYL PHOSPHORYLINOSITOL CERAMIDE SYNTHASE"/>
    <property type="match status" value="1"/>
</dbReference>
<dbReference type="Proteomes" id="UP000027604">
    <property type="component" value="Chromosome I"/>
</dbReference>
<evidence type="ECO:0000256" key="1">
    <source>
        <dbReference type="ARBA" id="ARBA00022679"/>
    </source>
</evidence>